<dbReference type="Gene3D" id="3.40.605.10">
    <property type="entry name" value="Aldehyde Dehydrogenase, Chain A, domain 1"/>
    <property type="match status" value="1"/>
</dbReference>
<evidence type="ECO:0000259" key="1">
    <source>
        <dbReference type="Pfam" id="PF00171"/>
    </source>
</evidence>
<organism evidence="2 3">
    <name type="scientific">Methanomethylophilus alvi (strain Mx1201)</name>
    <dbReference type="NCBI Taxonomy" id="1236689"/>
    <lineage>
        <taxon>Archaea</taxon>
        <taxon>Methanobacteriati</taxon>
        <taxon>Thermoplasmatota</taxon>
        <taxon>Thermoplasmata</taxon>
        <taxon>Methanomassiliicoccales</taxon>
        <taxon>Methanomethylophilaceae</taxon>
        <taxon>Methanomethylophilus</taxon>
    </lineage>
</organism>
<dbReference type="Proteomes" id="UP000012672">
    <property type="component" value="Chromosome"/>
</dbReference>
<accession>M9SD80</accession>
<sequence>MKSEVADVMKLDKEYKLFIGGKWVSASDGKTFTTVCSATGEKLAECAEATKEDVDAAVKAAEEAFPAWAAVMPADRAKILNKIADIIEENIPRLAMIEAMDVGKPIRETTIIDIPTTADQFRYYAGLIRGEEGSVTKVTEEAAAKMLGEIFQ</sequence>
<dbReference type="HOGENOM" id="CLU_005391_6_7_2"/>
<dbReference type="PANTHER" id="PTHR43111">
    <property type="entry name" value="ALDEHYDE DEHYDROGENASE B-RELATED"/>
    <property type="match status" value="1"/>
</dbReference>
<dbReference type="GO" id="GO:0008911">
    <property type="term" value="F:lactaldehyde dehydrogenase (NAD+) activity"/>
    <property type="evidence" value="ECO:0007669"/>
    <property type="project" value="UniProtKB-EC"/>
</dbReference>
<reference evidence="2 3" key="1">
    <citation type="journal article" date="2012" name="J. Bacteriol.">
        <title>Genome sequence of 'Candidatus Methanomethylophilus alvus' Mx1201, a methanogenic archaeon from the human gut belonging to a seventh order of methanogens.</title>
        <authorList>
            <person name="Borrel G."/>
            <person name="Harris H.M."/>
            <person name="Tottey W."/>
            <person name="Mihajlovski A."/>
            <person name="Parisot N."/>
            <person name="Peyretaillade E."/>
            <person name="Peyret P."/>
            <person name="Gribaldo S."/>
            <person name="O'Toole P.W."/>
            <person name="Brugere J.F."/>
        </authorList>
    </citation>
    <scope>NUCLEOTIDE SEQUENCE [LARGE SCALE GENOMIC DNA]</scope>
    <source>
        <strain evidence="2 3">Mx1201</strain>
    </source>
</reference>
<dbReference type="InParanoid" id="M9SD80"/>
<proteinExistence type="predicted"/>
<dbReference type="GeneID" id="41322274"/>
<dbReference type="RefSeq" id="WP_015505392.1">
    <property type="nucleotide sequence ID" value="NC_020913.1"/>
</dbReference>
<dbReference type="eggNOG" id="arCOG01252">
    <property type="taxonomic scope" value="Archaea"/>
</dbReference>
<dbReference type="PANTHER" id="PTHR43111:SF1">
    <property type="entry name" value="ALDEHYDE DEHYDROGENASE B-RELATED"/>
    <property type="match status" value="1"/>
</dbReference>
<dbReference type="STRING" id="1236689.MMALV_15230"/>
<keyword evidence="3" id="KW-1185">Reference proteome</keyword>
<gene>
    <name evidence="2" type="ORF">MMALV_15230</name>
</gene>
<keyword evidence="2" id="KW-0560">Oxidoreductase</keyword>
<dbReference type="SUPFAM" id="SSF53720">
    <property type="entry name" value="ALDH-like"/>
    <property type="match status" value="1"/>
</dbReference>
<protein>
    <submittedName>
        <fullName evidence="2">Aldehyde dehydrogenase B</fullName>
        <ecNumber evidence="2">1.2.1.22</ecNumber>
    </submittedName>
</protein>
<dbReference type="InterPro" id="IPR016162">
    <property type="entry name" value="Ald_DH_N"/>
</dbReference>
<dbReference type="Pfam" id="PF00171">
    <property type="entry name" value="Aldedh"/>
    <property type="match status" value="1"/>
</dbReference>
<dbReference type="InterPro" id="IPR016161">
    <property type="entry name" value="Ald_DH/histidinol_DH"/>
</dbReference>
<dbReference type="EMBL" id="CP004049">
    <property type="protein sequence ID" value="AGI86246.1"/>
    <property type="molecule type" value="Genomic_DNA"/>
</dbReference>
<dbReference type="InterPro" id="IPR015590">
    <property type="entry name" value="Aldehyde_DH_dom"/>
</dbReference>
<dbReference type="KEGG" id="max:MMALV_15230"/>
<dbReference type="AlphaFoldDB" id="M9SD80"/>
<name>M9SD80_METAX</name>
<evidence type="ECO:0000313" key="3">
    <source>
        <dbReference type="Proteomes" id="UP000012672"/>
    </source>
</evidence>
<evidence type="ECO:0000313" key="2">
    <source>
        <dbReference type="EMBL" id="AGI86246.1"/>
    </source>
</evidence>
<feature type="domain" description="Aldehyde dehydrogenase" evidence="1">
    <location>
        <begin position="23"/>
        <end position="139"/>
    </location>
</feature>
<dbReference type="OrthoDB" id="6342at2157"/>
<dbReference type="EC" id="1.2.1.22" evidence="2"/>